<dbReference type="PANTHER" id="PTHR43762">
    <property type="entry name" value="L-GULONOLACTONE OXIDASE"/>
    <property type="match status" value="1"/>
</dbReference>
<evidence type="ECO:0000313" key="2">
    <source>
        <dbReference type="EMBL" id="MFD0862341.1"/>
    </source>
</evidence>
<evidence type="ECO:0000313" key="3">
    <source>
        <dbReference type="Proteomes" id="UP001596978"/>
    </source>
</evidence>
<dbReference type="PROSITE" id="PS51387">
    <property type="entry name" value="FAD_PCMH"/>
    <property type="match status" value="1"/>
</dbReference>
<dbReference type="InterPro" id="IPR016169">
    <property type="entry name" value="FAD-bd_PCMH_sub2"/>
</dbReference>
<comment type="caution">
    <text evidence="2">The sequence shown here is derived from an EMBL/GenBank/DDBJ whole genome shotgun (WGS) entry which is preliminary data.</text>
</comment>
<sequence>MKAGKHHSIIRSWGNSQNTKGIVHDLQSIQLPSTLSEVPDFITYGNGRSYGDCCLNKNVLNVRNADKVISFDSENGIIHCQSGILLKQLLEIIIPKKWFLPVTPGTKYITLGGAIAADVHGKNHHVEGTFCNYVNWLLLLLPDGTVLKCSREQHADLFHASCGGMGLTGVILEAEFRLKPIKSAFIQQDLRQTDSLSETIDLLDANNKSTYVVAWIDGFAKEHTQQKGLVFLGEHADEGRLHFSFKQPISIPRAFPSFLLNDTSMKLYNQRFLNVNKAGRRSVNIEAFFYPLDRIKNWNRIYGSQGFIQYQLVIPFQNAKEVLGAIVNRVAESDHRSYLSVLKQFGEANANYLSFPMEGYTLTMDFKMKDGLLPFLEELDQIVSAGKGRVYLAKDGRMSREFFEKGYPALEKFREVRKKYQLEKLQSFQSKRLGL</sequence>
<proteinExistence type="predicted"/>
<dbReference type="InterPro" id="IPR006094">
    <property type="entry name" value="Oxid_FAD_bind_N"/>
</dbReference>
<reference evidence="3" key="1">
    <citation type="journal article" date="2019" name="Int. J. Syst. Evol. Microbiol.">
        <title>The Global Catalogue of Microorganisms (GCM) 10K type strain sequencing project: providing services to taxonomists for standard genome sequencing and annotation.</title>
        <authorList>
            <consortium name="The Broad Institute Genomics Platform"/>
            <consortium name="The Broad Institute Genome Sequencing Center for Infectious Disease"/>
            <person name="Wu L."/>
            <person name="Ma J."/>
        </authorList>
    </citation>
    <scope>NUCLEOTIDE SEQUENCE [LARGE SCALE GENOMIC DNA]</scope>
    <source>
        <strain evidence="3">CCUG 62952</strain>
    </source>
</reference>
<gene>
    <name evidence="2" type="ORF">ACFQ1M_08970</name>
</gene>
<accession>A0ABW3CX36</accession>
<evidence type="ECO:0000259" key="1">
    <source>
        <dbReference type="PROSITE" id="PS51387"/>
    </source>
</evidence>
<dbReference type="Proteomes" id="UP001596978">
    <property type="component" value="Unassembled WGS sequence"/>
</dbReference>
<dbReference type="InterPro" id="IPR010031">
    <property type="entry name" value="FAD_lactone_oxidase-like"/>
</dbReference>
<dbReference type="EMBL" id="JBHTJH010000005">
    <property type="protein sequence ID" value="MFD0862341.1"/>
    <property type="molecule type" value="Genomic_DNA"/>
</dbReference>
<dbReference type="InterPro" id="IPR016166">
    <property type="entry name" value="FAD-bd_PCMH"/>
</dbReference>
<dbReference type="Gene3D" id="3.30.465.10">
    <property type="match status" value="1"/>
</dbReference>
<organism evidence="2 3">
    <name type="scientific">Sungkyunkwania multivorans</name>
    <dbReference type="NCBI Taxonomy" id="1173618"/>
    <lineage>
        <taxon>Bacteria</taxon>
        <taxon>Pseudomonadati</taxon>
        <taxon>Bacteroidota</taxon>
        <taxon>Flavobacteriia</taxon>
        <taxon>Flavobacteriales</taxon>
        <taxon>Flavobacteriaceae</taxon>
        <taxon>Sungkyunkwania</taxon>
    </lineage>
</organism>
<dbReference type="PANTHER" id="PTHR43762:SF1">
    <property type="entry name" value="D-ARABINONO-1,4-LACTONE OXIDASE"/>
    <property type="match status" value="1"/>
</dbReference>
<dbReference type="Pfam" id="PF01565">
    <property type="entry name" value="FAD_binding_4"/>
    <property type="match status" value="1"/>
</dbReference>
<feature type="domain" description="FAD-binding PCMH-type" evidence="1">
    <location>
        <begin position="15"/>
        <end position="181"/>
    </location>
</feature>
<dbReference type="SUPFAM" id="SSF56176">
    <property type="entry name" value="FAD-binding/transporter-associated domain-like"/>
    <property type="match status" value="1"/>
</dbReference>
<keyword evidence="3" id="KW-1185">Reference proteome</keyword>
<dbReference type="RefSeq" id="WP_386407141.1">
    <property type="nucleotide sequence ID" value="NZ_JBHTJH010000005.1"/>
</dbReference>
<name>A0ABW3CX36_9FLAO</name>
<protein>
    <submittedName>
        <fullName evidence="2">FAD-binding protein</fullName>
    </submittedName>
</protein>
<dbReference type="InterPro" id="IPR036318">
    <property type="entry name" value="FAD-bd_PCMH-like_sf"/>
</dbReference>